<name>A0A3A2Z3A7_9EURO</name>
<evidence type="ECO:0000256" key="4">
    <source>
        <dbReference type="ARBA" id="ARBA00022927"/>
    </source>
</evidence>
<dbReference type="Pfam" id="PF08314">
    <property type="entry name" value="Sec39"/>
    <property type="match status" value="1"/>
</dbReference>
<comment type="caution">
    <text evidence="6">The sequence shown here is derived from an EMBL/GenBank/DDBJ whole genome shotgun (WGS) entry which is preliminary data.</text>
</comment>
<evidence type="ECO:0000313" key="6">
    <source>
        <dbReference type="EMBL" id="RJE17548.1"/>
    </source>
</evidence>
<dbReference type="OrthoDB" id="342024at2759"/>
<reference evidence="7" key="1">
    <citation type="submission" date="2017-02" db="EMBL/GenBank/DDBJ databases">
        <authorList>
            <person name="Tafer H."/>
            <person name="Lopandic K."/>
        </authorList>
    </citation>
    <scope>NUCLEOTIDE SEQUENCE [LARGE SCALE GENOMIC DNA]</scope>
    <source>
        <strain evidence="7">CBS 366.77</strain>
    </source>
</reference>
<keyword evidence="2" id="KW-0813">Transport</keyword>
<accession>A0A3A2Z3A7</accession>
<comment type="subcellular location">
    <subcellularLocation>
        <location evidence="1">Endoplasmic reticulum</location>
    </subcellularLocation>
</comment>
<evidence type="ECO:0000313" key="7">
    <source>
        <dbReference type="Proteomes" id="UP000266188"/>
    </source>
</evidence>
<dbReference type="PANTHER" id="PTHR40787:SF3">
    <property type="entry name" value="PROTEIN TRANSPORT PROTEIN SEC39"/>
    <property type="match status" value="1"/>
</dbReference>
<keyword evidence="7" id="KW-1185">Reference proteome</keyword>
<evidence type="ECO:0000256" key="2">
    <source>
        <dbReference type="ARBA" id="ARBA00022448"/>
    </source>
</evidence>
<gene>
    <name evidence="6" type="ORF">PHISCL_10116</name>
</gene>
<dbReference type="PANTHER" id="PTHR40787">
    <property type="entry name" value="SECRETED PROTEIN"/>
    <property type="match status" value="1"/>
</dbReference>
<organism evidence="6 7">
    <name type="scientific">Aspergillus sclerotialis</name>
    <dbReference type="NCBI Taxonomy" id="2070753"/>
    <lineage>
        <taxon>Eukaryota</taxon>
        <taxon>Fungi</taxon>
        <taxon>Dikarya</taxon>
        <taxon>Ascomycota</taxon>
        <taxon>Pezizomycotina</taxon>
        <taxon>Eurotiomycetes</taxon>
        <taxon>Eurotiomycetidae</taxon>
        <taxon>Eurotiales</taxon>
        <taxon>Aspergillaceae</taxon>
        <taxon>Aspergillus</taxon>
        <taxon>Aspergillus subgen. Polypaecilum</taxon>
    </lineage>
</organism>
<dbReference type="AlphaFoldDB" id="A0A3A2Z3A7"/>
<dbReference type="Proteomes" id="UP000266188">
    <property type="component" value="Unassembled WGS sequence"/>
</dbReference>
<evidence type="ECO:0000256" key="1">
    <source>
        <dbReference type="ARBA" id="ARBA00004240"/>
    </source>
</evidence>
<sequence length="562" mass="63087">MAPFAELSAAHAILLAANLCTSGNVAPLPQLRAHFPSHLSSERLLRIILTFLPESTEPQSYTSTLQEIVDGTHDTSDSDIDVSSVEKLSEAVARKRVRKLRLLPLKHPDDDNEESTDLLTQFLIHRAHLIDLETSLQPLILELLLPFYDRLPTVRSFLISSLLPLLRLNYEYYPSRDETLTLETLESMDDYTAINVLLSMSGHQKDSMDLLNNLRGLLGPWMYGSNRSKRRKLNENARRNSAFLLDVELPSQPTDRQGWEHVNEWLLTRSLSDRESVVSAFVNWDGPEDVDLGGYGESSFQREDDESISLRIQYGQAGFAVIYANPDASKPALNGSIQIISRIAWLLDLDQSSFIHTDNTTLPTMSFDTDPISSTSRASLLQNALLHPSNSLTRPSASSISFLSAILLSLLKLNELGHFIPCRTATNICLHSNVDMQLADLRNIVTSIAKQARSGRDWKAVRQQILWLRSWQGEDADGQTESRPYHGLFWRVSRETAEAEILKALIAAREYQLAVDVYTNWKSSPLESTQVESTVKDAIFTAYDNASNGNRTRGGMKKAYDT</sequence>
<keyword evidence="4" id="KW-0653">Protein transport</keyword>
<dbReference type="GO" id="GO:0006890">
    <property type="term" value="P:retrograde vesicle-mediated transport, Golgi to endoplasmic reticulum"/>
    <property type="evidence" value="ECO:0007669"/>
    <property type="project" value="InterPro"/>
</dbReference>
<proteinExistence type="predicted"/>
<evidence type="ECO:0000256" key="3">
    <source>
        <dbReference type="ARBA" id="ARBA00022824"/>
    </source>
</evidence>
<dbReference type="InterPro" id="IPR013244">
    <property type="entry name" value="Sec39_domain"/>
</dbReference>
<feature type="domain" description="Sec39" evidence="5">
    <location>
        <begin position="13"/>
        <end position="562"/>
    </location>
</feature>
<dbReference type="GO" id="GO:0015031">
    <property type="term" value="P:protein transport"/>
    <property type="evidence" value="ECO:0007669"/>
    <property type="project" value="UniProtKB-KW"/>
</dbReference>
<dbReference type="STRING" id="2070753.A0A3A2Z3A7"/>
<keyword evidence="3" id="KW-0256">Endoplasmic reticulum</keyword>
<evidence type="ECO:0000259" key="5">
    <source>
        <dbReference type="Pfam" id="PF08314"/>
    </source>
</evidence>
<protein>
    <submittedName>
        <fullName evidence="6">Protein transport protein Sec39</fullName>
    </submittedName>
</protein>
<dbReference type="GO" id="GO:0005783">
    <property type="term" value="C:endoplasmic reticulum"/>
    <property type="evidence" value="ECO:0007669"/>
    <property type="project" value="UniProtKB-SubCell"/>
</dbReference>
<dbReference type="EMBL" id="MVGC01000853">
    <property type="protein sequence ID" value="RJE17548.1"/>
    <property type="molecule type" value="Genomic_DNA"/>
</dbReference>